<proteinExistence type="predicted"/>
<feature type="chain" id="PRO_5046343477" evidence="1">
    <location>
        <begin position="23"/>
        <end position="107"/>
    </location>
</feature>
<keyword evidence="3" id="KW-1185">Reference proteome</keyword>
<keyword evidence="1" id="KW-0732">Signal</keyword>
<evidence type="ECO:0000313" key="3">
    <source>
        <dbReference type="Proteomes" id="UP001408356"/>
    </source>
</evidence>
<dbReference type="Proteomes" id="UP001408356">
    <property type="component" value="Unassembled WGS sequence"/>
</dbReference>
<name>A0ABR2UJW0_9PEZI</name>
<accession>A0ABR2UJW0</accession>
<dbReference type="EMBL" id="JARVKF010000422">
    <property type="protein sequence ID" value="KAK9414765.1"/>
    <property type="molecule type" value="Genomic_DNA"/>
</dbReference>
<reference evidence="2 3" key="1">
    <citation type="journal article" date="2024" name="J. Plant Pathol.">
        <title>Sequence and assembly of the genome of Seiridium unicorne, isolate CBS 538.82, causal agent of cypress canker disease.</title>
        <authorList>
            <person name="Scali E."/>
            <person name="Rocca G.D."/>
            <person name="Danti R."/>
            <person name="Garbelotto M."/>
            <person name="Barberini S."/>
            <person name="Baroncelli R."/>
            <person name="Emiliani G."/>
        </authorList>
    </citation>
    <scope>NUCLEOTIDE SEQUENCE [LARGE SCALE GENOMIC DNA]</scope>
    <source>
        <strain evidence="2 3">BM-138-508</strain>
    </source>
</reference>
<comment type="caution">
    <text evidence="2">The sequence shown here is derived from an EMBL/GenBank/DDBJ whole genome shotgun (WGS) entry which is preliminary data.</text>
</comment>
<organism evidence="2 3">
    <name type="scientific">Seiridium unicorne</name>
    <dbReference type="NCBI Taxonomy" id="138068"/>
    <lineage>
        <taxon>Eukaryota</taxon>
        <taxon>Fungi</taxon>
        <taxon>Dikarya</taxon>
        <taxon>Ascomycota</taxon>
        <taxon>Pezizomycotina</taxon>
        <taxon>Sordariomycetes</taxon>
        <taxon>Xylariomycetidae</taxon>
        <taxon>Amphisphaeriales</taxon>
        <taxon>Sporocadaceae</taxon>
        <taxon>Seiridium</taxon>
    </lineage>
</organism>
<feature type="signal peptide" evidence="1">
    <location>
        <begin position="1"/>
        <end position="22"/>
    </location>
</feature>
<sequence length="107" mass="11989">MELNSYHGCAFGICTSVLMVWAFKSLNVPPQPQADVLNPENDAIRLPGKRQNRAPWEGINGNEVTPRDVAPKGFRFITLRCRLLIKYSSDGYVKARGKIVPEEDESV</sequence>
<evidence type="ECO:0000256" key="1">
    <source>
        <dbReference type="SAM" id="SignalP"/>
    </source>
</evidence>
<evidence type="ECO:0000313" key="2">
    <source>
        <dbReference type="EMBL" id="KAK9414765.1"/>
    </source>
</evidence>
<protein>
    <submittedName>
        <fullName evidence="2">Uncharacterized protein</fullName>
    </submittedName>
</protein>
<gene>
    <name evidence="2" type="ORF">SUNI508_10883</name>
</gene>